<keyword evidence="2" id="KW-1185">Reference proteome</keyword>
<evidence type="ECO:0000313" key="1">
    <source>
        <dbReference type="EMBL" id="GHE03674.1"/>
    </source>
</evidence>
<reference evidence="1" key="2">
    <citation type="submission" date="2020-09" db="EMBL/GenBank/DDBJ databases">
        <authorList>
            <person name="Sun Q."/>
            <person name="Ohkuma M."/>
        </authorList>
    </citation>
    <scope>NUCLEOTIDE SEQUENCE</scope>
    <source>
        <strain evidence="1">JCM 4714</strain>
    </source>
</reference>
<dbReference type="EMBL" id="BMVG01000006">
    <property type="protein sequence ID" value="GHE03674.1"/>
    <property type="molecule type" value="Genomic_DNA"/>
</dbReference>
<sequence>MLEPYDVYQTRAGHGSLGNAGSMLGRAITLRCSREARSLRADAWADGTQKGCLPERHPF</sequence>
<comment type="caution">
    <text evidence="1">The sequence shown here is derived from an EMBL/GenBank/DDBJ whole genome shotgun (WGS) entry which is preliminary data.</text>
</comment>
<organism evidence="1 2">
    <name type="scientific">Streptomyces alanosinicus</name>
    <dbReference type="NCBI Taxonomy" id="68171"/>
    <lineage>
        <taxon>Bacteria</taxon>
        <taxon>Bacillati</taxon>
        <taxon>Actinomycetota</taxon>
        <taxon>Actinomycetes</taxon>
        <taxon>Kitasatosporales</taxon>
        <taxon>Streptomycetaceae</taxon>
        <taxon>Streptomyces</taxon>
    </lineage>
</organism>
<gene>
    <name evidence="1" type="ORF">GCM10010339_31940</name>
</gene>
<evidence type="ECO:0000313" key="2">
    <source>
        <dbReference type="Proteomes" id="UP000655443"/>
    </source>
</evidence>
<accession>A0A919D288</accession>
<proteinExistence type="predicted"/>
<reference evidence="1" key="1">
    <citation type="journal article" date="2014" name="Int. J. Syst. Evol. Microbiol.">
        <title>Complete genome sequence of Corynebacterium casei LMG S-19264T (=DSM 44701T), isolated from a smear-ripened cheese.</title>
        <authorList>
            <consortium name="US DOE Joint Genome Institute (JGI-PGF)"/>
            <person name="Walter F."/>
            <person name="Albersmeier A."/>
            <person name="Kalinowski J."/>
            <person name="Ruckert C."/>
        </authorList>
    </citation>
    <scope>NUCLEOTIDE SEQUENCE</scope>
    <source>
        <strain evidence="1">JCM 4714</strain>
    </source>
</reference>
<dbReference type="AlphaFoldDB" id="A0A919D288"/>
<protein>
    <submittedName>
        <fullName evidence="1">Uncharacterized protein</fullName>
    </submittedName>
</protein>
<name>A0A919D288_9ACTN</name>
<dbReference type="Proteomes" id="UP000655443">
    <property type="component" value="Unassembled WGS sequence"/>
</dbReference>